<keyword evidence="3" id="KW-1185">Reference proteome</keyword>
<gene>
    <name evidence="2" type="ORF">HHI36_023703</name>
</gene>
<protein>
    <submittedName>
        <fullName evidence="2">Uncharacterized protein</fullName>
    </submittedName>
</protein>
<evidence type="ECO:0000313" key="3">
    <source>
        <dbReference type="Proteomes" id="UP001516400"/>
    </source>
</evidence>
<comment type="caution">
    <text evidence="2">The sequence shown here is derived from an EMBL/GenBank/DDBJ whole genome shotgun (WGS) entry which is preliminary data.</text>
</comment>
<keyword evidence="1" id="KW-0175">Coiled coil</keyword>
<dbReference type="EMBL" id="JABFTP020000186">
    <property type="protein sequence ID" value="KAL3290361.1"/>
    <property type="molecule type" value="Genomic_DNA"/>
</dbReference>
<dbReference type="AlphaFoldDB" id="A0ABD2PI30"/>
<sequence>MTHEDSYDLRILQEEWGINFTTSTDKMKVVWQDIKILKVEKEKPLLSFIKLPIRTRTSRQSTWLALVKKQDLKLMQNQLVESSSSSSDDDAEVLADAEDEFRKDGNIETVDASISQRRVSARIEKANEKIVIEKNKKKDLTLREVFNVTMEQKYDLIVRKYEEQLSVNEKLNEELENLKRNIEKIKSVNVIKEQEDLKTSIIFNCNKDINETEGKKVLNKIATKLRVKQSDFNINWDDKSTESRRMKEMTNFFVLRPTRVTNTGKSKIDLAFTNNKNIEYQVTDSPKLSGHTWQKISHPYQVTGKKVYEYIRTINYTEQNCEL</sequence>
<organism evidence="2 3">
    <name type="scientific">Cryptolaemus montrouzieri</name>
    <dbReference type="NCBI Taxonomy" id="559131"/>
    <lineage>
        <taxon>Eukaryota</taxon>
        <taxon>Metazoa</taxon>
        <taxon>Ecdysozoa</taxon>
        <taxon>Arthropoda</taxon>
        <taxon>Hexapoda</taxon>
        <taxon>Insecta</taxon>
        <taxon>Pterygota</taxon>
        <taxon>Neoptera</taxon>
        <taxon>Endopterygota</taxon>
        <taxon>Coleoptera</taxon>
        <taxon>Polyphaga</taxon>
        <taxon>Cucujiformia</taxon>
        <taxon>Coccinelloidea</taxon>
        <taxon>Coccinellidae</taxon>
        <taxon>Scymninae</taxon>
        <taxon>Scymnini</taxon>
        <taxon>Cryptolaemus</taxon>
    </lineage>
</organism>
<evidence type="ECO:0000313" key="2">
    <source>
        <dbReference type="EMBL" id="KAL3290361.1"/>
    </source>
</evidence>
<accession>A0ABD2PI30</accession>
<feature type="coiled-coil region" evidence="1">
    <location>
        <begin position="123"/>
        <end position="195"/>
    </location>
</feature>
<dbReference type="Proteomes" id="UP001516400">
    <property type="component" value="Unassembled WGS sequence"/>
</dbReference>
<evidence type="ECO:0000256" key="1">
    <source>
        <dbReference type="SAM" id="Coils"/>
    </source>
</evidence>
<reference evidence="2 3" key="1">
    <citation type="journal article" date="2021" name="BMC Biol.">
        <title>Horizontally acquired antibacterial genes associated with adaptive radiation of ladybird beetles.</title>
        <authorList>
            <person name="Li H.S."/>
            <person name="Tang X.F."/>
            <person name="Huang Y.H."/>
            <person name="Xu Z.Y."/>
            <person name="Chen M.L."/>
            <person name="Du X.Y."/>
            <person name="Qiu B.Y."/>
            <person name="Chen P.T."/>
            <person name="Zhang W."/>
            <person name="Slipinski A."/>
            <person name="Escalona H.E."/>
            <person name="Waterhouse R.M."/>
            <person name="Zwick A."/>
            <person name="Pang H."/>
        </authorList>
    </citation>
    <scope>NUCLEOTIDE SEQUENCE [LARGE SCALE GENOMIC DNA]</scope>
    <source>
        <strain evidence="2">SYSU2018</strain>
    </source>
</reference>
<name>A0ABD2PI30_9CUCU</name>
<proteinExistence type="predicted"/>